<sequence>MHDRHDETAGSDPLMAVLMGEPVREGDAAAESAERDMALLGEQLKLIGDTLARDAGPPREAGPEQPGETGPEQPGPERVPVVPAGRRRRRRPLFVLAASVAALASLVGAFTLIQYYVAHPSSLSASDSAKSAPRAGDSEGEGSMRLGPGELVACSGLIVEGTVARAERGPAAWLTVTLDIDTHLKPQRGPDRERFRLPVEAAGEITVGARMLVVVSRFDRDGEPSHYYVGDEIPAGRDWVDQGLQAAQGLDCP</sequence>
<keyword evidence="2" id="KW-0472">Membrane</keyword>
<keyword evidence="2" id="KW-1133">Transmembrane helix</keyword>
<evidence type="ECO:0000313" key="4">
    <source>
        <dbReference type="Proteomes" id="UP000005940"/>
    </source>
</evidence>
<evidence type="ECO:0000256" key="2">
    <source>
        <dbReference type="SAM" id="Phobius"/>
    </source>
</evidence>
<dbReference type="Proteomes" id="UP000005940">
    <property type="component" value="Chromosome"/>
</dbReference>
<feature type="compositionally biased region" description="Low complexity" evidence="1">
    <location>
        <begin position="63"/>
        <end position="84"/>
    </location>
</feature>
<accession>I2MYA4</accession>
<reference evidence="3 4" key="1">
    <citation type="journal article" date="2012" name="J. Bacteriol.">
        <title>Draft genome of Streptomyces tsukubaensis NRRL 18488, the producer of the clinically important immunosuppressant tacrolimus (FK506).</title>
        <authorList>
            <person name="Barreiro C."/>
            <person name="Prieto C."/>
            <person name="Sola-Landa A."/>
            <person name="Solera E."/>
            <person name="Martinez-Castro M."/>
            <person name="Perez-Redondo R."/>
            <person name="Garcia-Estrada C."/>
            <person name="Aparicio J.F."/>
            <person name="Fernandez-Martinez L.T."/>
            <person name="Santos-Aberturas J."/>
            <person name="Salehi-Najafabadi Z."/>
            <person name="Rodriguez-Garcia A."/>
            <person name="Tauch A."/>
            <person name="Martin J.F."/>
        </authorList>
    </citation>
    <scope>NUCLEOTIDE SEQUENCE [LARGE SCALE GENOMIC DNA]</scope>
    <source>
        <strain evidence="4">DSM 42081 / NBRC 108919 / NRRL 18488 / 9993</strain>
    </source>
</reference>
<proteinExistence type="predicted"/>
<evidence type="ECO:0000256" key="1">
    <source>
        <dbReference type="SAM" id="MobiDB-lite"/>
    </source>
</evidence>
<feature type="transmembrane region" description="Helical" evidence="2">
    <location>
        <begin position="93"/>
        <end position="117"/>
    </location>
</feature>
<dbReference type="EMBL" id="CP029159">
    <property type="protein sequence ID" value="QKM69803.1"/>
    <property type="molecule type" value="Genomic_DNA"/>
</dbReference>
<dbReference type="AlphaFoldDB" id="I2MYA4"/>
<keyword evidence="4" id="KW-1185">Reference proteome</keyword>
<evidence type="ECO:0000313" key="3">
    <source>
        <dbReference type="EMBL" id="QKM69803.1"/>
    </source>
</evidence>
<keyword evidence="2" id="KW-0812">Transmembrane</keyword>
<feature type="region of interest" description="Disordered" evidence="1">
    <location>
        <begin position="124"/>
        <end position="146"/>
    </location>
</feature>
<protein>
    <submittedName>
        <fullName evidence="3">Uncharacterized protein</fullName>
    </submittedName>
</protein>
<dbReference type="RefSeq" id="WP_006349286.1">
    <property type="nucleotide sequence ID" value="NZ_CP029159.1"/>
</dbReference>
<gene>
    <name evidence="3" type="ORF">STSU_024305</name>
</gene>
<organism evidence="3 4">
    <name type="scientific">Streptomyces tsukubensis (strain DSM 42081 / NBRC 108919 / NRRL 18488 / 9993)</name>
    <dbReference type="NCBI Taxonomy" id="1114943"/>
    <lineage>
        <taxon>Bacteria</taxon>
        <taxon>Bacillati</taxon>
        <taxon>Actinomycetota</taxon>
        <taxon>Actinomycetes</taxon>
        <taxon>Kitasatosporales</taxon>
        <taxon>Streptomycetaceae</taxon>
        <taxon>Streptomyces</taxon>
    </lineage>
</organism>
<feature type="region of interest" description="Disordered" evidence="1">
    <location>
        <begin position="52"/>
        <end position="84"/>
    </location>
</feature>
<name>I2MYA4_STRT9</name>